<proteinExistence type="predicted"/>
<protein>
    <recommendedName>
        <fullName evidence="3">DUF4265 domain-containing protein</fullName>
    </recommendedName>
</protein>
<reference evidence="2" key="1">
    <citation type="submission" date="2016-10" db="EMBL/GenBank/DDBJ databases">
        <authorList>
            <person name="Varghese N."/>
            <person name="Submissions S."/>
        </authorList>
    </citation>
    <scope>NUCLEOTIDE SEQUENCE [LARGE SCALE GENOMIC DNA]</scope>
    <source>
        <strain evidence="2">DSM 43163</strain>
    </source>
</reference>
<evidence type="ECO:0008006" key="3">
    <source>
        <dbReference type="Google" id="ProtNLM"/>
    </source>
</evidence>
<dbReference type="OrthoDB" id="6961985at2"/>
<accession>A0A1H6DE54</accession>
<keyword evidence="2" id="KW-1185">Reference proteome</keyword>
<dbReference type="Proteomes" id="UP000236723">
    <property type="component" value="Unassembled WGS sequence"/>
</dbReference>
<dbReference type="EMBL" id="FNVO01000016">
    <property type="protein sequence ID" value="SEG83501.1"/>
    <property type="molecule type" value="Genomic_DNA"/>
</dbReference>
<name>A0A1H6DE54_9ACTN</name>
<evidence type="ECO:0000313" key="1">
    <source>
        <dbReference type="EMBL" id="SEG83501.1"/>
    </source>
</evidence>
<dbReference type="Pfam" id="PF14085">
    <property type="entry name" value="DUF4265"/>
    <property type="match status" value="1"/>
</dbReference>
<gene>
    <name evidence="1" type="ORF">SAMN04489712_1167</name>
</gene>
<dbReference type="InterPro" id="IPR025361">
    <property type="entry name" value="DUF4265"/>
</dbReference>
<dbReference type="RefSeq" id="WP_103941917.1">
    <property type="nucleotide sequence ID" value="NZ_FNVO01000016.1"/>
</dbReference>
<dbReference type="AlphaFoldDB" id="A0A1H6DE54"/>
<evidence type="ECO:0000313" key="2">
    <source>
        <dbReference type="Proteomes" id="UP000236723"/>
    </source>
</evidence>
<sequence>MASREPAYERQPVFVTHQDPVGRAEQNQIAQADLAPYGMADQVEQLWLLDQGNGTYALACIPFCVHGLALHDRVRLSDDGRWVTGLVEPSGHRALRMLWTPTTDHAQLTHRTARVKTEIATAGLLSEWRGRHVAIDLPPAIRPQPLLALMAQEVDAGQASWKWADTEPFAG</sequence>
<organism evidence="1 2">
    <name type="scientific">Thermomonospora echinospora</name>
    <dbReference type="NCBI Taxonomy" id="1992"/>
    <lineage>
        <taxon>Bacteria</taxon>
        <taxon>Bacillati</taxon>
        <taxon>Actinomycetota</taxon>
        <taxon>Actinomycetes</taxon>
        <taxon>Streptosporangiales</taxon>
        <taxon>Thermomonosporaceae</taxon>
        <taxon>Thermomonospora</taxon>
    </lineage>
</organism>